<protein>
    <recommendedName>
        <fullName evidence="6">Type 4 fimbrial biogenesis protein PilX N-terminal domain-containing protein</fullName>
    </recommendedName>
</protein>
<proteinExistence type="predicted"/>
<keyword evidence="1" id="KW-0812">Transmembrane</keyword>
<feature type="domain" description="DUF7305" evidence="3">
    <location>
        <begin position="304"/>
        <end position="445"/>
    </location>
</feature>
<evidence type="ECO:0000313" key="4">
    <source>
        <dbReference type="EMBL" id="ARF13104.1"/>
    </source>
</evidence>
<keyword evidence="5" id="KW-1185">Reference proteome</keyword>
<keyword evidence="1" id="KW-0472">Membrane</keyword>
<name>A0ABM6JSJ7_SPOUR</name>
<dbReference type="Proteomes" id="UP000192486">
    <property type="component" value="Chromosome"/>
</dbReference>
<evidence type="ECO:0000259" key="3">
    <source>
        <dbReference type="Pfam" id="PF23981"/>
    </source>
</evidence>
<dbReference type="EMBL" id="CP015108">
    <property type="protein sequence ID" value="ARF13104.1"/>
    <property type="molecule type" value="Genomic_DNA"/>
</dbReference>
<keyword evidence="1" id="KW-1133">Transmembrane helix</keyword>
<dbReference type="InterPro" id="IPR055729">
    <property type="entry name" value="DUF7305"/>
</dbReference>
<dbReference type="RefSeq" id="WP_029053678.1">
    <property type="nucleotide sequence ID" value="NZ_CP015108.1"/>
</dbReference>
<dbReference type="InterPro" id="IPR025746">
    <property type="entry name" value="PilX_N_dom"/>
</dbReference>
<evidence type="ECO:0000313" key="5">
    <source>
        <dbReference type="Proteomes" id="UP000192486"/>
    </source>
</evidence>
<accession>A0ABM6JSJ7</accession>
<dbReference type="Pfam" id="PF23981">
    <property type="entry name" value="DUF7305"/>
    <property type="match status" value="1"/>
</dbReference>
<dbReference type="Pfam" id="PF14341">
    <property type="entry name" value="PilX_N"/>
    <property type="match status" value="1"/>
</dbReference>
<gene>
    <name evidence="4" type="ORF">SporoS204_02255</name>
</gene>
<organism evidence="4 5">
    <name type="scientific">Sporosarcina ureae</name>
    <dbReference type="NCBI Taxonomy" id="1571"/>
    <lineage>
        <taxon>Bacteria</taxon>
        <taxon>Bacillati</taxon>
        <taxon>Bacillota</taxon>
        <taxon>Bacilli</taxon>
        <taxon>Bacillales</taxon>
        <taxon>Caryophanaceae</taxon>
        <taxon>Sporosarcina</taxon>
    </lineage>
</organism>
<feature type="domain" description="Type 4 fimbrial biogenesis protein PilX N-terminal" evidence="2">
    <location>
        <begin position="5"/>
        <end position="54"/>
    </location>
</feature>
<evidence type="ECO:0000259" key="2">
    <source>
        <dbReference type="Pfam" id="PF14341"/>
    </source>
</evidence>
<evidence type="ECO:0008006" key="6">
    <source>
        <dbReference type="Google" id="ProtNLM"/>
    </source>
</evidence>
<feature type="transmembrane region" description="Helical" evidence="1">
    <location>
        <begin position="7"/>
        <end position="31"/>
    </location>
</feature>
<sequence length="520" mass="54869">MRNDKGYTLVVVLMVLVVMAVLGTSIIGLSLNNSKMTRGEQDDQSVFYIAESGVNYTLARINEIATATASQFTKADDEANFFQAVSEKVRLAGIEDDTKNQQFENLYGEKPEIINVEIKRGIDRNISKYEIRSTGRIGGKVRTVSQIITLNYEILPGIGTGQGGNSGNGDVGTGTSTSFPAIKVPDGTAVFVNGKISISGGAIINGSIGTNLTDNKSITLSGGPKISGNIFVPVGSEKGALDKPNSMTISVPIGMEESGIMKLPEFPEYPSYKKPSDVTIGDQYKRKDVIKDGGVYADNYVSNNYTLNIDGNMYLTTIKVDGNNTLKINVGDKDRVIVVDHLDVLQGKIEIIGTGKLTLMVKDKINVKGSIGNSGSANQLGIFFEGSTTKEPKKVKFDNETQINGSFYAKDADIELTGGGGIKGNILTGGKEVKVSGGVKADPTLILAPNAAVNISGGGNISGAIYAGSFTADGGASVTFKQPNIGAVPIGPGTNKPDPVVPDNTLITPPHITRGEFKEI</sequence>
<reference evidence="4 5" key="1">
    <citation type="submission" date="2016-04" db="EMBL/GenBank/DDBJ databases">
        <title>Comparative Genomics and Epigenetics of Sporosarcina ureae.</title>
        <authorList>
            <person name="Oliver A.S."/>
            <person name="Cooper K.K."/>
        </authorList>
    </citation>
    <scope>NUCLEOTIDE SEQUENCE [LARGE SCALE GENOMIC DNA]</scope>
    <source>
        <strain evidence="4 5">S204</strain>
    </source>
</reference>
<evidence type="ECO:0000256" key="1">
    <source>
        <dbReference type="SAM" id="Phobius"/>
    </source>
</evidence>